<dbReference type="Pfam" id="PF00593">
    <property type="entry name" value="TonB_dep_Rec_b-barrel"/>
    <property type="match status" value="1"/>
</dbReference>
<comment type="caution">
    <text evidence="15">The sequence shown here is derived from an EMBL/GenBank/DDBJ whole genome shotgun (WGS) entry which is preliminary data.</text>
</comment>
<reference evidence="15 16" key="1">
    <citation type="submission" date="2020-08" db="EMBL/GenBank/DDBJ databases">
        <title>Putative novel bacterial strains isolated from necrotic wheat leaf tissues caused by Xanthomonas translucens.</title>
        <authorList>
            <person name="Tambong J.T."/>
        </authorList>
    </citation>
    <scope>NUCLEOTIDE SEQUENCE [LARGE SCALE GENOMIC DNA]</scope>
    <source>
        <strain evidence="16">DOAB 1063</strain>
    </source>
</reference>
<evidence type="ECO:0000259" key="13">
    <source>
        <dbReference type="Pfam" id="PF00593"/>
    </source>
</evidence>
<sequence length="768" mass="81258">MSADEAGAETFDVPAGRLGEVAAALGSQAGITITVTDPGIAVRRSPGVRGRHSVRAALARALRGTGTEGLFYDAVTVRIVSKRVVPPRPSKPRPGPVGKPPEVQQGPVEIVVTASKQDNTLNTYPGTAMVIEFRPDWLARNGAEGTGAIAKILPALASTNLGPGRDKLFVRGIADSSFNGPTQATVSQYLGNVRLNYNAPDPDLNLYDMKRVEVLAGPQGTLYGGGSLGGVIRLVPSIPDGANASATAAAGLSTTGSGGIGADAAAMINLPISGDRIAVRAVVHAAREAGYIDDPSRDLKNINSTRKYGARLVWRFSDIAGWTVDLGGVFQNIVSRDGQYVLHGDPPLTRANVLSQPFRNDYRLVYLDVRRAIGSAELVSTTSVVRHDLSSVFDATGHAGSLSPAKFEERSDITLIAHETRIAGGARDRSWVAGLGALHDVSRITRTLGTPDAPAPLAGVRNLQAEFSLFGQASQPVGRRLVATVGGRLTIAGSAGQALGGKGQFPEEVFRNKVRFSPTIALDWRPAGRLTGFLRYQQGYRAGGLAASSGSTNESRRFEADDLTQIELGVRWGKVYDPLSVRAALFLAEWNHIQADLIGGSGLPYTANIGNGRIYGLDGEIRWRLSPDVTVTAAAFLNDSRLRTEPVMAGEEHNALPNIARDGVRVGFEARTDIAPGINLTGDASMRYVGKSQLGPGPLLGVSQGEYLVAEMGGRLAFGNIGISLDISNLGDVRANTFAYGNPYGLGQRDQVTPLRPRTIRLGIDTRF</sequence>
<feature type="domain" description="TonB-dependent receptor-like beta-barrel" evidence="13">
    <location>
        <begin position="292"/>
        <end position="714"/>
    </location>
</feature>
<keyword evidence="5" id="KW-0812">Transmembrane</keyword>
<keyword evidence="7" id="KW-0406">Ion transport</keyword>
<feature type="region of interest" description="Disordered" evidence="12">
    <location>
        <begin position="85"/>
        <end position="105"/>
    </location>
</feature>
<feature type="compositionally biased region" description="Pro residues" evidence="12">
    <location>
        <begin position="86"/>
        <end position="99"/>
    </location>
</feature>
<dbReference type="Gene3D" id="3.55.50.30">
    <property type="match status" value="1"/>
</dbReference>
<organism evidence="15 16">
    <name type="scientific">Sphingomonas albertensis</name>
    <dbReference type="NCBI Taxonomy" id="2762591"/>
    <lineage>
        <taxon>Bacteria</taxon>
        <taxon>Pseudomonadati</taxon>
        <taxon>Pseudomonadota</taxon>
        <taxon>Alphaproteobacteria</taxon>
        <taxon>Sphingomonadales</taxon>
        <taxon>Sphingomonadaceae</taxon>
        <taxon>Sphingomonas</taxon>
    </lineage>
</organism>
<keyword evidence="15" id="KW-0675">Receptor</keyword>
<dbReference type="RefSeq" id="WP_187502870.1">
    <property type="nucleotide sequence ID" value="NZ_CP162536.1"/>
</dbReference>
<keyword evidence="8 11" id="KW-0798">TonB box</keyword>
<keyword evidence="2" id="KW-0813">Transport</keyword>
<evidence type="ECO:0000256" key="3">
    <source>
        <dbReference type="ARBA" id="ARBA00022452"/>
    </source>
</evidence>
<dbReference type="Pfam" id="PF07715">
    <property type="entry name" value="Plug"/>
    <property type="match status" value="1"/>
</dbReference>
<dbReference type="SUPFAM" id="SSF56935">
    <property type="entry name" value="Porins"/>
    <property type="match status" value="1"/>
</dbReference>
<dbReference type="PANTHER" id="PTHR32552:SF81">
    <property type="entry name" value="TONB-DEPENDENT OUTER MEMBRANE RECEPTOR"/>
    <property type="match status" value="1"/>
</dbReference>
<comment type="similarity">
    <text evidence="11">Belongs to the TonB-dependent receptor family.</text>
</comment>
<keyword evidence="9 11" id="KW-0472">Membrane</keyword>
<evidence type="ECO:0000256" key="12">
    <source>
        <dbReference type="SAM" id="MobiDB-lite"/>
    </source>
</evidence>
<keyword evidence="6" id="KW-0408">Iron</keyword>
<dbReference type="Proteomes" id="UP000597613">
    <property type="component" value="Unassembled WGS sequence"/>
</dbReference>
<keyword evidence="10" id="KW-0998">Cell outer membrane</keyword>
<evidence type="ECO:0000259" key="14">
    <source>
        <dbReference type="Pfam" id="PF07715"/>
    </source>
</evidence>
<dbReference type="InterPro" id="IPR000531">
    <property type="entry name" value="Beta-barrel_TonB"/>
</dbReference>
<dbReference type="InterPro" id="IPR039426">
    <property type="entry name" value="TonB-dep_rcpt-like"/>
</dbReference>
<evidence type="ECO:0000256" key="4">
    <source>
        <dbReference type="ARBA" id="ARBA00022496"/>
    </source>
</evidence>
<proteinExistence type="inferred from homology"/>
<evidence type="ECO:0000256" key="11">
    <source>
        <dbReference type="RuleBase" id="RU003357"/>
    </source>
</evidence>
<gene>
    <name evidence="15" type="ORF">H8S47_05290</name>
</gene>
<evidence type="ECO:0000313" key="16">
    <source>
        <dbReference type="Proteomes" id="UP000597613"/>
    </source>
</evidence>
<keyword evidence="16" id="KW-1185">Reference proteome</keyword>
<name>A0ABR7AKX5_9SPHN</name>
<evidence type="ECO:0000256" key="2">
    <source>
        <dbReference type="ARBA" id="ARBA00022448"/>
    </source>
</evidence>
<protein>
    <submittedName>
        <fullName evidence="15">TonB-dependent receptor</fullName>
    </submittedName>
</protein>
<evidence type="ECO:0000256" key="10">
    <source>
        <dbReference type="ARBA" id="ARBA00023237"/>
    </source>
</evidence>
<evidence type="ECO:0000313" key="15">
    <source>
        <dbReference type="EMBL" id="MBC3941098.1"/>
    </source>
</evidence>
<evidence type="ECO:0000256" key="1">
    <source>
        <dbReference type="ARBA" id="ARBA00004571"/>
    </source>
</evidence>
<feature type="domain" description="TonB-dependent receptor plug" evidence="14">
    <location>
        <begin position="146"/>
        <end position="231"/>
    </location>
</feature>
<dbReference type="EMBL" id="JACONT010000007">
    <property type="protein sequence ID" value="MBC3941098.1"/>
    <property type="molecule type" value="Genomic_DNA"/>
</dbReference>
<dbReference type="Gene3D" id="2.40.170.20">
    <property type="entry name" value="TonB-dependent receptor, beta-barrel domain"/>
    <property type="match status" value="1"/>
</dbReference>
<keyword evidence="3" id="KW-1134">Transmembrane beta strand</keyword>
<keyword evidence="4" id="KW-0410">Iron transport</keyword>
<dbReference type="InterPro" id="IPR012910">
    <property type="entry name" value="Plug_dom"/>
</dbReference>
<evidence type="ECO:0000256" key="8">
    <source>
        <dbReference type="ARBA" id="ARBA00023077"/>
    </source>
</evidence>
<evidence type="ECO:0000256" key="9">
    <source>
        <dbReference type="ARBA" id="ARBA00023136"/>
    </source>
</evidence>
<dbReference type="PANTHER" id="PTHR32552">
    <property type="entry name" value="FERRICHROME IRON RECEPTOR-RELATED"/>
    <property type="match status" value="1"/>
</dbReference>
<accession>A0ABR7AKX5</accession>
<comment type="subcellular location">
    <subcellularLocation>
        <location evidence="1">Cell outer membrane</location>
        <topology evidence="1">Multi-pass membrane protein</topology>
    </subcellularLocation>
</comment>
<evidence type="ECO:0000256" key="5">
    <source>
        <dbReference type="ARBA" id="ARBA00022692"/>
    </source>
</evidence>
<evidence type="ECO:0000256" key="7">
    <source>
        <dbReference type="ARBA" id="ARBA00023065"/>
    </source>
</evidence>
<dbReference type="InterPro" id="IPR036942">
    <property type="entry name" value="Beta-barrel_TonB_sf"/>
</dbReference>
<evidence type="ECO:0000256" key="6">
    <source>
        <dbReference type="ARBA" id="ARBA00023004"/>
    </source>
</evidence>